<dbReference type="PANTHER" id="PTHR47053">
    <property type="entry name" value="MUREIN DD-ENDOPEPTIDASE MEPH-RELATED"/>
    <property type="match status" value="1"/>
</dbReference>
<dbReference type="PANTHER" id="PTHR47053:SF1">
    <property type="entry name" value="MUREIN DD-ENDOPEPTIDASE MEPH-RELATED"/>
    <property type="match status" value="1"/>
</dbReference>
<dbReference type="Pfam" id="PF00877">
    <property type="entry name" value="NLPC_P60"/>
    <property type="match status" value="1"/>
</dbReference>
<dbReference type="GO" id="GO:0008234">
    <property type="term" value="F:cysteine-type peptidase activity"/>
    <property type="evidence" value="ECO:0007669"/>
    <property type="project" value="UniProtKB-KW"/>
</dbReference>
<keyword evidence="2" id="KW-0645">Protease</keyword>
<feature type="domain" description="NlpC/P60" evidence="6">
    <location>
        <begin position="54"/>
        <end position="178"/>
    </location>
</feature>
<dbReference type="KEGG" id="fam:OYT1_ch1116"/>
<protein>
    <submittedName>
        <fullName evidence="7">Murein DD-endopeptidase MepH</fullName>
    </submittedName>
</protein>
<evidence type="ECO:0000256" key="5">
    <source>
        <dbReference type="SAM" id="SignalP"/>
    </source>
</evidence>
<evidence type="ECO:0000259" key="6">
    <source>
        <dbReference type="PROSITE" id="PS51935"/>
    </source>
</evidence>
<dbReference type="GO" id="GO:0006508">
    <property type="term" value="P:proteolysis"/>
    <property type="evidence" value="ECO:0007669"/>
    <property type="project" value="UniProtKB-KW"/>
</dbReference>
<dbReference type="STRING" id="1188319.OYT1_02565"/>
<dbReference type="EMBL" id="AP018738">
    <property type="protein sequence ID" value="BBE50676.1"/>
    <property type="molecule type" value="Genomic_DNA"/>
</dbReference>
<accession>A0A2Z6GB55</accession>
<dbReference type="InterPro" id="IPR038765">
    <property type="entry name" value="Papain-like_cys_pep_sf"/>
</dbReference>
<proteinExistence type="inferred from homology"/>
<comment type="similarity">
    <text evidence="1">Belongs to the peptidase C40 family.</text>
</comment>
<dbReference type="AlphaFoldDB" id="A0A2Z6GB55"/>
<dbReference type="PROSITE" id="PS51935">
    <property type="entry name" value="NLPC_P60"/>
    <property type="match status" value="1"/>
</dbReference>
<feature type="chain" id="PRO_5017298765" evidence="5">
    <location>
        <begin position="24"/>
        <end position="199"/>
    </location>
</feature>
<evidence type="ECO:0000313" key="7">
    <source>
        <dbReference type="EMBL" id="BBE50676.1"/>
    </source>
</evidence>
<dbReference type="Proteomes" id="UP000033070">
    <property type="component" value="Chromosome"/>
</dbReference>
<dbReference type="RefSeq" id="WP_062627665.1">
    <property type="nucleotide sequence ID" value="NZ_AP018738.1"/>
</dbReference>
<evidence type="ECO:0000256" key="1">
    <source>
        <dbReference type="ARBA" id="ARBA00007074"/>
    </source>
</evidence>
<gene>
    <name evidence="7" type="ORF">OYT1_ch1116</name>
</gene>
<evidence type="ECO:0000256" key="4">
    <source>
        <dbReference type="ARBA" id="ARBA00022807"/>
    </source>
</evidence>
<dbReference type="InterPro" id="IPR000064">
    <property type="entry name" value="NLP_P60_dom"/>
</dbReference>
<reference evidence="7 8" key="1">
    <citation type="submission" date="2018-06" db="EMBL/GenBank/DDBJ databases">
        <title>OYT1 Genome Sequencing.</title>
        <authorList>
            <person name="Kato S."/>
            <person name="Itoh T."/>
            <person name="Ohkuma M."/>
        </authorList>
    </citation>
    <scope>NUCLEOTIDE SEQUENCE [LARGE SCALE GENOMIC DNA]</scope>
    <source>
        <strain evidence="7 8">OYT1</strain>
    </source>
</reference>
<name>A0A2Z6GB55_9PROT</name>
<dbReference type="PROSITE" id="PS51257">
    <property type="entry name" value="PROKAR_LIPOPROTEIN"/>
    <property type="match status" value="1"/>
</dbReference>
<evidence type="ECO:0000256" key="2">
    <source>
        <dbReference type="ARBA" id="ARBA00022670"/>
    </source>
</evidence>
<keyword evidence="3" id="KW-0378">Hydrolase</keyword>
<dbReference type="OrthoDB" id="9807055at2"/>
<dbReference type="Gene3D" id="3.90.1720.10">
    <property type="entry name" value="endopeptidase domain like (from Nostoc punctiforme)"/>
    <property type="match status" value="1"/>
</dbReference>
<evidence type="ECO:0000256" key="3">
    <source>
        <dbReference type="ARBA" id="ARBA00022801"/>
    </source>
</evidence>
<organism evidence="7 8">
    <name type="scientific">Ferriphaselus amnicola</name>
    <dbReference type="NCBI Taxonomy" id="1188319"/>
    <lineage>
        <taxon>Bacteria</taxon>
        <taxon>Pseudomonadati</taxon>
        <taxon>Pseudomonadota</taxon>
        <taxon>Betaproteobacteria</taxon>
        <taxon>Nitrosomonadales</taxon>
        <taxon>Gallionellaceae</taxon>
        <taxon>Ferriphaselus</taxon>
    </lineage>
</organism>
<sequence>MMKSGIFLATLLFSCLLARTTVAAPQDSAPNASTESELKLATALTAKQDADARHGIIGNLLNKATDLIGTPYRLGGTTPDSGFDCSGFVGYLFKTNLNLNLPRTSKDMSQVGDKVDKDELKPGDLLFFKTVKRSISHVGIYVGDGKFIHSPWHGSSVEVAYLGMKYWSKRFAVAKRVDLPAALTNPLGSPLQSAAPQQQ</sequence>
<evidence type="ECO:0000313" key="8">
    <source>
        <dbReference type="Proteomes" id="UP000033070"/>
    </source>
</evidence>
<keyword evidence="4" id="KW-0788">Thiol protease</keyword>
<keyword evidence="8" id="KW-1185">Reference proteome</keyword>
<dbReference type="SUPFAM" id="SSF54001">
    <property type="entry name" value="Cysteine proteinases"/>
    <property type="match status" value="1"/>
</dbReference>
<keyword evidence="5" id="KW-0732">Signal</keyword>
<dbReference type="InterPro" id="IPR051202">
    <property type="entry name" value="Peptidase_C40"/>
</dbReference>
<feature type="signal peptide" evidence="5">
    <location>
        <begin position="1"/>
        <end position="23"/>
    </location>
</feature>